<reference evidence="1" key="1">
    <citation type="journal article" date="2014" name="Front. Microbiol.">
        <title>High frequency of phylogenetically diverse reductive dehalogenase-homologous genes in deep subseafloor sedimentary metagenomes.</title>
        <authorList>
            <person name="Kawai M."/>
            <person name="Futagami T."/>
            <person name="Toyoda A."/>
            <person name="Takaki Y."/>
            <person name="Nishi S."/>
            <person name="Hori S."/>
            <person name="Arai W."/>
            <person name="Tsubouchi T."/>
            <person name="Morono Y."/>
            <person name="Uchiyama I."/>
            <person name="Ito T."/>
            <person name="Fujiyama A."/>
            <person name="Inagaki F."/>
            <person name="Takami H."/>
        </authorList>
    </citation>
    <scope>NUCLEOTIDE SEQUENCE</scope>
    <source>
        <strain evidence="1">Expedition CK06-06</strain>
    </source>
</reference>
<dbReference type="AlphaFoldDB" id="X1NDG8"/>
<comment type="caution">
    <text evidence="1">The sequence shown here is derived from an EMBL/GenBank/DDBJ whole genome shotgun (WGS) entry which is preliminary data.</text>
</comment>
<evidence type="ECO:0000313" key="1">
    <source>
        <dbReference type="EMBL" id="GAI28246.1"/>
    </source>
</evidence>
<sequence length="160" mass="18124">MDTQIESAARVFEEVEKIRRGCEAKLTHLARNRRCLSCGKDWMPKAYEPCPQCGSQNTRLMKQRRKCVDCGHRWQPSALGVCPWCSSADSEENPKDDPYMREMAIPRLRAEEEFHEGQLKKMVEGHPAWGWASQVPGAGLTTVGRLIGKTDIHRLNTVSA</sequence>
<organism evidence="1">
    <name type="scientific">marine sediment metagenome</name>
    <dbReference type="NCBI Taxonomy" id="412755"/>
    <lineage>
        <taxon>unclassified sequences</taxon>
        <taxon>metagenomes</taxon>
        <taxon>ecological metagenomes</taxon>
    </lineage>
</organism>
<gene>
    <name evidence="1" type="ORF">S06H3_36107</name>
</gene>
<dbReference type="SUPFAM" id="SSF57783">
    <property type="entry name" value="Zinc beta-ribbon"/>
    <property type="match status" value="1"/>
</dbReference>
<accession>X1NDG8</accession>
<name>X1NDG8_9ZZZZ</name>
<dbReference type="Gene3D" id="2.20.25.10">
    <property type="match status" value="1"/>
</dbReference>
<dbReference type="EMBL" id="BARV01021844">
    <property type="protein sequence ID" value="GAI28246.1"/>
    <property type="molecule type" value="Genomic_DNA"/>
</dbReference>
<proteinExistence type="predicted"/>
<feature type="non-terminal residue" evidence="1">
    <location>
        <position position="160"/>
    </location>
</feature>
<protein>
    <submittedName>
        <fullName evidence="1">Uncharacterized protein</fullName>
    </submittedName>
</protein>